<dbReference type="InterPro" id="IPR043131">
    <property type="entry name" value="BCAT-like_N"/>
</dbReference>
<dbReference type="Gene3D" id="3.30.470.10">
    <property type="match status" value="1"/>
</dbReference>
<keyword evidence="6" id="KW-0456">Lyase</keyword>
<dbReference type="EC" id="4.1.3.38" evidence="6"/>
<evidence type="ECO:0000256" key="2">
    <source>
        <dbReference type="ARBA" id="ARBA00009320"/>
    </source>
</evidence>
<dbReference type="Proteomes" id="UP000092482">
    <property type="component" value="Chromosome"/>
</dbReference>
<sequence length="311" mass="32190">MDTSSSLTAAGGLSAVRVWVDGALVGPEGSVPALDHGITVGDGVFETCKVVDGEVFALTRHHDRMDRSLAALGLEPLDRDRVGEGIAAVLAEGGMPFGRLRYTVTAGLGPLGSDRVPGAATYVVTAVEQDPIPATTSALVVPWVRNERGALTGVKSTSYAENVVALAAAKARGHSEAILANTAGMLCEGTGTNVFVVTGDTVRTPGLGSGPLAGVTRGLVVEWLREDGVDVVEEALPLSVLGEADEIWLSSSIRDITALHRLDVHDPVLLTSGQELAVPGLTPRDLGGQPGPMAQRALRVFAERAARTLDP</sequence>
<dbReference type="InterPro" id="IPR036038">
    <property type="entry name" value="Aminotransferase-like"/>
</dbReference>
<dbReference type="PROSITE" id="PS00770">
    <property type="entry name" value="AA_TRANSFER_CLASS_4"/>
    <property type="match status" value="1"/>
</dbReference>
<dbReference type="InterPro" id="IPR001544">
    <property type="entry name" value="Aminotrans_IV"/>
</dbReference>
<dbReference type="PANTHER" id="PTHR42743:SF11">
    <property type="entry name" value="AMINODEOXYCHORISMATE LYASE"/>
    <property type="match status" value="1"/>
</dbReference>
<evidence type="ECO:0000256" key="5">
    <source>
        <dbReference type="RuleBase" id="RU004516"/>
    </source>
</evidence>
<accession>A0A1B1N8U6</accession>
<protein>
    <submittedName>
        <fullName evidence="6">Aminodeoxychorismate lyase</fullName>
        <ecNumber evidence="6">4.1.3.38</ecNumber>
    </submittedName>
</protein>
<dbReference type="PATRIC" id="fig|1758689.4.peg.472"/>
<dbReference type="GO" id="GO:0005829">
    <property type="term" value="C:cytosol"/>
    <property type="evidence" value="ECO:0007669"/>
    <property type="project" value="TreeGrafter"/>
</dbReference>
<evidence type="ECO:0000313" key="7">
    <source>
        <dbReference type="Proteomes" id="UP000092482"/>
    </source>
</evidence>
<dbReference type="InterPro" id="IPR018300">
    <property type="entry name" value="Aminotrans_IV_CS"/>
</dbReference>
<dbReference type="AlphaFoldDB" id="A0A1B1N8U6"/>
<evidence type="ECO:0000313" key="6">
    <source>
        <dbReference type="EMBL" id="ANS77863.1"/>
    </source>
</evidence>
<name>A0A1B1N8U6_9MICO</name>
<evidence type="ECO:0000256" key="4">
    <source>
        <dbReference type="RuleBase" id="RU004106"/>
    </source>
</evidence>
<dbReference type="Pfam" id="PF01063">
    <property type="entry name" value="Aminotran_4"/>
    <property type="match status" value="1"/>
</dbReference>
<dbReference type="KEGG" id="serj:SGUI_0467"/>
<evidence type="ECO:0000256" key="3">
    <source>
        <dbReference type="ARBA" id="ARBA00022898"/>
    </source>
</evidence>
<dbReference type="PANTHER" id="PTHR42743">
    <property type="entry name" value="AMINO-ACID AMINOTRANSFERASE"/>
    <property type="match status" value="1"/>
</dbReference>
<dbReference type="Gene3D" id="3.20.10.10">
    <property type="entry name" value="D-amino Acid Aminotransferase, subunit A, domain 2"/>
    <property type="match status" value="1"/>
</dbReference>
<reference evidence="6 7" key="1">
    <citation type="submission" date="2016-03" db="EMBL/GenBank/DDBJ databases">
        <title>Shallow-sea hydrothermal system.</title>
        <authorList>
            <person name="Tang K."/>
        </authorList>
    </citation>
    <scope>NUCLEOTIDE SEQUENCE [LARGE SCALE GENOMIC DNA]</scope>
    <source>
        <strain evidence="6 7">JLT9</strain>
    </source>
</reference>
<dbReference type="RefSeq" id="WP_202816601.1">
    <property type="nucleotide sequence ID" value="NZ_CP014989.1"/>
</dbReference>
<dbReference type="SUPFAM" id="SSF56752">
    <property type="entry name" value="D-aminoacid aminotransferase-like PLP-dependent enzymes"/>
    <property type="match status" value="1"/>
</dbReference>
<dbReference type="GO" id="GO:0046394">
    <property type="term" value="P:carboxylic acid biosynthetic process"/>
    <property type="evidence" value="ECO:0007669"/>
    <property type="project" value="UniProtKB-ARBA"/>
</dbReference>
<dbReference type="STRING" id="1758689.SGUI_0467"/>
<dbReference type="InterPro" id="IPR043132">
    <property type="entry name" value="BCAT-like_C"/>
</dbReference>
<dbReference type="EMBL" id="CP014989">
    <property type="protein sequence ID" value="ANS77863.1"/>
    <property type="molecule type" value="Genomic_DNA"/>
</dbReference>
<proteinExistence type="inferred from homology"/>
<dbReference type="GO" id="GO:0008696">
    <property type="term" value="F:4-amino-4-deoxychorismate lyase activity"/>
    <property type="evidence" value="ECO:0007669"/>
    <property type="project" value="UniProtKB-EC"/>
</dbReference>
<keyword evidence="3 5" id="KW-0663">Pyridoxal phosphate</keyword>
<gene>
    <name evidence="6" type="ORF">SGUI_0467</name>
</gene>
<comment type="cofactor">
    <cofactor evidence="1 5">
        <name>pyridoxal 5'-phosphate</name>
        <dbReference type="ChEBI" id="CHEBI:597326"/>
    </cofactor>
</comment>
<comment type="similarity">
    <text evidence="2 4">Belongs to the class-IV pyridoxal-phosphate-dependent aminotransferase family.</text>
</comment>
<organism evidence="6 7">
    <name type="scientific">Serinicoccus hydrothermalis</name>
    <dbReference type="NCBI Taxonomy" id="1758689"/>
    <lineage>
        <taxon>Bacteria</taxon>
        <taxon>Bacillati</taxon>
        <taxon>Actinomycetota</taxon>
        <taxon>Actinomycetes</taxon>
        <taxon>Micrococcales</taxon>
        <taxon>Ornithinimicrobiaceae</taxon>
        <taxon>Serinicoccus</taxon>
    </lineage>
</organism>
<keyword evidence="7" id="KW-1185">Reference proteome</keyword>
<dbReference type="InterPro" id="IPR050571">
    <property type="entry name" value="Class-IV_PLP-Dep_Aminotrnsfr"/>
</dbReference>
<evidence type="ECO:0000256" key="1">
    <source>
        <dbReference type="ARBA" id="ARBA00001933"/>
    </source>
</evidence>